<dbReference type="HOGENOM" id="CLU_2588653_0_0_6"/>
<organism evidence="1 2">
    <name type="scientific">Thiocystis violascens (strain ATCC 17096 / DSM 198 / 6111)</name>
    <name type="common">Chromatium violascens</name>
    <dbReference type="NCBI Taxonomy" id="765911"/>
    <lineage>
        <taxon>Bacteria</taxon>
        <taxon>Pseudomonadati</taxon>
        <taxon>Pseudomonadota</taxon>
        <taxon>Gammaproteobacteria</taxon>
        <taxon>Chromatiales</taxon>
        <taxon>Chromatiaceae</taxon>
        <taxon>Thiocystis</taxon>
    </lineage>
</organism>
<evidence type="ECO:0000313" key="2">
    <source>
        <dbReference type="Proteomes" id="UP000006062"/>
    </source>
</evidence>
<dbReference type="InterPro" id="IPR012833">
    <property type="entry name" value="NrdD"/>
</dbReference>
<name>I3YGV6_THIV6</name>
<dbReference type="EMBL" id="CP003154">
    <property type="protein sequence ID" value="AFL76224.1"/>
    <property type="molecule type" value="Genomic_DNA"/>
</dbReference>
<accession>I3YGV6</accession>
<dbReference type="OrthoDB" id="9804622at2"/>
<dbReference type="STRING" id="765911.Thivi_4421"/>
<dbReference type="eggNOG" id="COG1328">
    <property type="taxonomic scope" value="Bacteria"/>
</dbReference>
<dbReference type="AlphaFoldDB" id="I3YGV6"/>
<proteinExistence type="predicted"/>
<dbReference type="KEGG" id="tvi:Thivi_4421"/>
<reference evidence="1 2" key="1">
    <citation type="submission" date="2012-06" db="EMBL/GenBank/DDBJ databases">
        <title>Complete sequence of Thiocystis violascens DSM 198.</title>
        <authorList>
            <consortium name="US DOE Joint Genome Institute"/>
            <person name="Lucas S."/>
            <person name="Han J."/>
            <person name="Lapidus A."/>
            <person name="Cheng J.-F."/>
            <person name="Goodwin L."/>
            <person name="Pitluck S."/>
            <person name="Peters L."/>
            <person name="Ovchinnikova G."/>
            <person name="Teshima H."/>
            <person name="Detter J.C."/>
            <person name="Han C."/>
            <person name="Tapia R."/>
            <person name="Land M."/>
            <person name="Hauser L."/>
            <person name="Kyrpides N."/>
            <person name="Ivanova N."/>
            <person name="Pagani I."/>
            <person name="Vogl K."/>
            <person name="Liu Z."/>
            <person name="Frigaard N.-U."/>
            <person name="Bryant D."/>
            <person name="Woyke T."/>
        </authorList>
    </citation>
    <scope>NUCLEOTIDE SEQUENCE [LARGE SCALE GENOMIC DNA]</scope>
    <source>
        <strain evidence="2">ATCC 17096 / DSM 198 / 6111</strain>
    </source>
</reference>
<dbReference type="GO" id="GO:0006260">
    <property type="term" value="P:DNA replication"/>
    <property type="evidence" value="ECO:0007669"/>
    <property type="project" value="InterPro"/>
</dbReference>
<keyword evidence="2" id="KW-1185">Reference proteome</keyword>
<evidence type="ECO:0000313" key="1">
    <source>
        <dbReference type="EMBL" id="AFL76224.1"/>
    </source>
</evidence>
<dbReference type="Proteomes" id="UP000006062">
    <property type="component" value="Chromosome"/>
</dbReference>
<dbReference type="Pfam" id="PF13597">
    <property type="entry name" value="NRDD"/>
    <property type="match status" value="1"/>
</dbReference>
<protein>
    <submittedName>
        <fullName evidence="1">Uncharacterized protein</fullName>
    </submittedName>
</protein>
<sequence length="80" mass="9070">MTDPQPCAHFVNADGHALCLVGRNPTLDGCGRGCPAYLPDSERQPCEVWTRVMGYHRPVSAFNRGKRAEYDERRLFLEPH</sequence>
<gene>
    <name evidence="1" type="ordered locus">Thivi_4421</name>
</gene>
<dbReference type="GO" id="GO:0008998">
    <property type="term" value="F:ribonucleoside-triphosphate reductase (thioredoxin) activity"/>
    <property type="evidence" value="ECO:0007669"/>
    <property type="project" value="InterPro"/>
</dbReference>